<feature type="compositionally biased region" description="Low complexity" evidence="1">
    <location>
        <begin position="1"/>
        <end position="13"/>
    </location>
</feature>
<dbReference type="AlphaFoldDB" id="A0A7W7PT45"/>
<dbReference type="Pfam" id="PF05853">
    <property type="entry name" value="BKACE"/>
    <property type="match status" value="2"/>
</dbReference>
<feature type="region of interest" description="Disordered" evidence="1">
    <location>
        <begin position="201"/>
        <end position="302"/>
    </location>
</feature>
<evidence type="ECO:0000256" key="1">
    <source>
        <dbReference type="SAM" id="MobiDB-lite"/>
    </source>
</evidence>
<keyword evidence="3" id="KW-1185">Reference proteome</keyword>
<comment type="caution">
    <text evidence="2">The sequence shown here is derived from an EMBL/GenBank/DDBJ whole genome shotgun (WGS) entry which is preliminary data.</text>
</comment>
<dbReference type="EMBL" id="JACHJI010000008">
    <property type="protein sequence ID" value="MBB4900798.1"/>
    <property type="molecule type" value="Genomic_DNA"/>
</dbReference>
<sequence>MAESAAEAVAAGATDLHVHPRTPCGRETLSPRVPARTLEAIRARLPEPVAVGVTTGAWAEPDPAARLERVRSRADLSEPPDHASVNWHGPGAEEVAAALMDPGIGVEAGLWSGADGTARFAASPLAPGAARAPAEVTDPDAASAERSAYALLSELDLVHGPPVLLHGEEGGAWPVLRRAGRLGLATRIGLEDTLFLPDGRAAESDAQPVAEAARIHGRARRGHGTAPGRTDRGSHRTARGRRLRAADGAPRAGVGGPTVTGRKPVAPPLSPTDSWARRNAPEKRRSSPDVDAARHRRSPDRP</sequence>
<feature type="region of interest" description="Disordered" evidence="1">
    <location>
        <begin position="1"/>
        <end position="31"/>
    </location>
</feature>
<protein>
    <submittedName>
        <fullName evidence="2">Uncharacterized protein (DUF849 family)</fullName>
    </submittedName>
</protein>
<dbReference type="Gene3D" id="3.20.20.70">
    <property type="entry name" value="Aldolase class I"/>
    <property type="match status" value="1"/>
</dbReference>
<evidence type="ECO:0000313" key="3">
    <source>
        <dbReference type="Proteomes" id="UP000579523"/>
    </source>
</evidence>
<proteinExistence type="predicted"/>
<dbReference type="Proteomes" id="UP000579523">
    <property type="component" value="Unassembled WGS sequence"/>
</dbReference>
<organism evidence="2 3">
    <name type="scientific">Streptomyces griseomycini</name>
    <dbReference type="NCBI Taxonomy" id="66895"/>
    <lineage>
        <taxon>Bacteria</taxon>
        <taxon>Bacillati</taxon>
        <taxon>Actinomycetota</taxon>
        <taxon>Actinomycetes</taxon>
        <taxon>Kitasatosporales</taxon>
        <taxon>Streptomycetaceae</taxon>
        <taxon>Streptomyces</taxon>
    </lineage>
</organism>
<evidence type="ECO:0000313" key="2">
    <source>
        <dbReference type="EMBL" id="MBB4900798.1"/>
    </source>
</evidence>
<name>A0A7W7PT45_9ACTN</name>
<dbReference type="GO" id="GO:0043720">
    <property type="term" value="F:3-keto-5-aminohexanoate cleavage activity"/>
    <property type="evidence" value="ECO:0007669"/>
    <property type="project" value="InterPro"/>
</dbReference>
<feature type="compositionally biased region" description="Basic and acidic residues" evidence="1">
    <location>
        <begin position="275"/>
        <end position="302"/>
    </location>
</feature>
<gene>
    <name evidence="2" type="ORF">FHS37_004869</name>
</gene>
<reference evidence="2 3" key="1">
    <citation type="submission" date="2020-08" db="EMBL/GenBank/DDBJ databases">
        <title>Genomic Encyclopedia of Type Strains, Phase III (KMG-III): the genomes of soil and plant-associated and newly described type strains.</title>
        <authorList>
            <person name="Whitman W."/>
        </authorList>
    </citation>
    <scope>NUCLEOTIDE SEQUENCE [LARGE SCALE GENOMIC DNA]</scope>
    <source>
        <strain evidence="2 3">CECT 3273</strain>
    </source>
</reference>
<dbReference type="InterPro" id="IPR008567">
    <property type="entry name" value="BKACE"/>
</dbReference>
<dbReference type="PANTHER" id="PTHR37418">
    <property type="entry name" value="3-KETO-5-AMINOHEXANOATE CLEAVAGE ENZYME-RELATED"/>
    <property type="match status" value="1"/>
</dbReference>
<dbReference type="InterPro" id="IPR013785">
    <property type="entry name" value="Aldolase_TIM"/>
</dbReference>
<accession>A0A7W7PT45</accession>
<dbReference type="PANTHER" id="PTHR37418:SF1">
    <property type="entry name" value="3-KETO-5-AMINOHEXANOATE CLEAVAGE PROTEIN"/>
    <property type="match status" value="1"/>
</dbReference>